<protein>
    <recommendedName>
        <fullName evidence="3">DUF3168 domain-containing protein</fullName>
    </recommendedName>
</protein>
<name>A0A2J7TFG7_METSI</name>
<evidence type="ECO:0008006" key="3">
    <source>
        <dbReference type="Google" id="ProtNLM"/>
    </source>
</evidence>
<dbReference type="AlphaFoldDB" id="A0A2J7TFG7"/>
<dbReference type="EMBL" id="PDZR01000015">
    <property type="protein sequence ID" value="PNG25510.1"/>
    <property type="molecule type" value="Genomic_DNA"/>
</dbReference>
<evidence type="ECO:0000313" key="2">
    <source>
        <dbReference type="Proteomes" id="UP000236286"/>
    </source>
</evidence>
<dbReference type="RefSeq" id="WP_102844248.1">
    <property type="nucleotide sequence ID" value="NZ_PDZR01000015.1"/>
</dbReference>
<reference evidence="1 2" key="1">
    <citation type="submission" date="2017-10" db="EMBL/GenBank/DDBJ databases">
        <title>Genome announcement of Methylocella silvestris TVC from permafrost.</title>
        <authorList>
            <person name="Wang J."/>
            <person name="Geng K."/>
            <person name="Ul-Haque F."/>
            <person name="Crombie A.T."/>
            <person name="Street L.E."/>
            <person name="Wookey P.A."/>
            <person name="Murrell J.C."/>
            <person name="Pratscher J."/>
        </authorList>
    </citation>
    <scope>NUCLEOTIDE SEQUENCE [LARGE SCALE GENOMIC DNA]</scope>
    <source>
        <strain evidence="1 2">TVC</strain>
    </source>
</reference>
<evidence type="ECO:0000313" key="1">
    <source>
        <dbReference type="EMBL" id="PNG25510.1"/>
    </source>
</evidence>
<sequence length="148" mass="15914">MATTKRETALAALQSAIAAAYAWKLGPSRRLKLWSDVPSAMRPACFLYEGGQETYAWSEGATPKRVMEVKLFIYLNAKDTSITGAVLLNDLMDALDVALSISGGDLIRGRNTLGGAVHHCRIDGKTLKDPGDLDGDAMLIVPIKLVLP</sequence>
<comment type="caution">
    <text evidence="1">The sequence shown here is derived from an EMBL/GenBank/DDBJ whole genome shotgun (WGS) entry which is preliminary data.</text>
</comment>
<gene>
    <name evidence="1" type="ORF">CR492_13415</name>
</gene>
<accession>A0A2J7TFG7</accession>
<proteinExistence type="predicted"/>
<dbReference type="Proteomes" id="UP000236286">
    <property type="component" value="Unassembled WGS sequence"/>
</dbReference>
<organism evidence="1 2">
    <name type="scientific">Methylocella silvestris</name>
    <dbReference type="NCBI Taxonomy" id="199596"/>
    <lineage>
        <taxon>Bacteria</taxon>
        <taxon>Pseudomonadati</taxon>
        <taxon>Pseudomonadota</taxon>
        <taxon>Alphaproteobacteria</taxon>
        <taxon>Hyphomicrobiales</taxon>
        <taxon>Beijerinckiaceae</taxon>
        <taxon>Methylocella</taxon>
    </lineage>
</organism>
<dbReference type="OrthoDB" id="6687756at2"/>